<dbReference type="Pfam" id="PF05132">
    <property type="entry name" value="RNA_pol_Rpc4"/>
    <property type="match status" value="1"/>
</dbReference>
<dbReference type="GO" id="GO:0005666">
    <property type="term" value="C:RNA polymerase III complex"/>
    <property type="evidence" value="ECO:0007669"/>
    <property type="project" value="InterPro"/>
</dbReference>
<accession>A0AAJ6YN64</accession>
<evidence type="ECO:0000256" key="3">
    <source>
        <dbReference type="ARBA" id="ARBA00023163"/>
    </source>
</evidence>
<evidence type="ECO:0000313" key="6">
    <source>
        <dbReference type="Proteomes" id="UP000695007"/>
    </source>
</evidence>
<dbReference type="PANTHER" id="PTHR13408">
    <property type="entry name" value="DNA-DIRECTED RNA POLYMERASE III"/>
    <property type="match status" value="1"/>
</dbReference>
<feature type="region of interest" description="Disordered" evidence="5">
    <location>
        <begin position="300"/>
        <end position="323"/>
    </location>
</feature>
<evidence type="ECO:0000313" key="7">
    <source>
        <dbReference type="RefSeq" id="XP_011501169.1"/>
    </source>
</evidence>
<dbReference type="PANTHER" id="PTHR13408:SF0">
    <property type="entry name" value="DNA-DIRECTED RNA POLYMERASE III SUBUNIT RPC4"/>
    <property type="match status" value="1"/>
</dbReference>
<feature type="compositionally biased region" description="Polar residues" evidence="5">
    <location>
        <begin position="100"/>
        <end position="110"/>
    </location>
</feature>
<protein>
    <submittedName>
        <fullName evidence="7">DNA-directed RNA polymerase III subunit RPC4</fullName>
    </submittedName>
</protein>
<reference evidence="7" key="1">
    <citation type="submission" date="2025-08" db="UniProtKB">
        <authorList>
            <consortium name="RefSeq"/>
        </authorList>
    </citation>
    <scope>IDENTIFICATION</scope>
</reference>
<dbReference type="CTD" id="121856514"/>
<sequence length="409" mass="45465">MMMSSNGSNIPSEYNPNIKIKEEIGTVSTPSTSTSPITLNAMKTVKTEFSFPSTLTPTRLPSFRVPRDLTLGGNVKFERSKKVYVPNLNAQRNKNREDQNIANKNESNPKVNKGRHDRGKSYTSKGIERNNLYQSTGIFSEGISDKSTKRHIGVVSSIFRDKSFGNGKEAGITLERPKLCIPQKINKAEEAEKLKELLRDDFIDDRVDFDLENAPVGLPMINEGKVFKTESNQSVSISKYQNSINLQNGVLVKTGNKIKLITPKRHINEGQVPLNVVQVMENKSSTFILMQLPDCLPGLQTDKQNNSRLKGVPESNSKSEMEKSNKFCTLNNLKEGILGKLQVLRSGKTRLLLGENDLIIDVGSNLSFRQDLIAVKISGDKQSGNLVNLGPVNSTLICSPDWENMLKNI</sequence>
<organism evidence="6 7">
    <name type="scientific">Ceratosolen solmsi marchali</name>
    <dbReference type="NCBI Taxonomy" id="326594"/>
    <lineage>
        <taxon>Eukaryota</taxon>
        <taxon>Metazoa</taxon>
        <taxon>Ecdysozoa</taxon>
        <taxon>Arthropoda</taxon>
        <taxon>Hexapoda</taxon>
        <taxon>Insecta</taxon>
        <taxon>Pterygota</taxon>
        <taxon>Neoptera</taxon>
        <taxon>Endopterygota</taxon>
        <taxon>Hymenoptera</taxon>
        <taxon>Apocrita</taxon>
        <taxon>Proctotrupomorpha</taxon>
        <taxon>Chalcidoidea</taxon>
        <taxon>Agaonidae</taxon>
        <taxon>Agaoninae</taxon>
        <taxon>Ceratosolen</taxon>
    </lineage>
</organism>
<keyword evidence="6" id="KW-1185">Reference proteome</keyword>
<comment type="subcellular location">
    <subcellularLocation>
        <location evidence="1">Nucleus</location>
    </subcellularLocation>
</comment>
<dbReference type="RefSeq" id="XP_011501169.1">
    <property type="nucleotide sequence ID" value="XM_011502867.1"/>
</dbReference>
<gene>
    <name evidence="7" type="primary">LOC105364837</name>
</gene>
<dbReference type="KEGG" id="csol:105364837"/>
<dbReference type="AlphaFoldDB" id="A0AAJ6YN64"/>
<evidence type="ECO:0000256" key="5">
    <source>
        <dbReference type="SAM" id="MobiDB-lite"/>
    </source>
</evidence>
<evidence type="ECO:0000256" key="4">
    <source>
        <dbReference type="ARBA" id="ARBA00023242"/>
    </source>
</evidence>
<dbReference type="GO" id="GO:0003677">
    <property type="term" value="F:DNA binding"/>
    <property type="evidence" value="ECO:0007669"/>
    <property type="project" value="InterPro"/>
</dbReference>
<evidence type="ECO:0000256" key="1">
    <source>
        <dbReference type="ARBA" id="ARBA00004123"/>
    </source>
</evidence>
<proteinExistence type="predicted"/>
<dbReference type="GO" id="GO:0042797">
    <property type="term" value="P:tRNA transcription by RNA polymerase III"/>
    <property type="evidence" value="ECO:0007669"/>
    <property type="project" value="TreeGrafter"/>
</dbReference>
<dbReference type="Proteomes" id="UP000695007">
    <property type="component" value="Unplaced"/>
</dbReference>
<evidence type="ECO:0000256" key="2">
    <source>
        <dbReference type="ARBA" id="ARBA00022478"/>
    </source>
</evidence>
<keyword evidence="4" id="KW-0539">Nucleus</keyword>
<dbReference type="GeneID" id="105364837"/>
<dbReference type="InterPro" id="IPR007811">
    <property type="entry name" value="RPC4"/>
</dbReference>
<keyword evidence="3" id="KW-0804">Transcription</keyword>
<name>A0AAJ6YN64_9HYME</name>
<keyword evidence="2 7" id="KW-0240">DNA-directed RNA polymerase</keyword>
<feature type="region of interest" description="Disordered" evidence="5">
    <location>
        <begin position="87"/>
        <end position="125"/>
    </location>
</feature>